<reference evidence="2" key="2">
    <citation type="journal article" date="2015" name="Fish Shellfish Immunol.">
        <title>Early steps in the European eel (Anguilla anguilla)-Vibrio vulnificus interaction in the gills: Role of the RtxA13 toxin.</title>
        <authorList>
            <person name="Callol A."/>
            <person name="Pajuelo D."/>
            <person name="Ebbesson L."/>
            <person name="Teles M."/>
            <person name="MacKenzie S."/>
            <person name="Amaro C."/>
        </authorList>
    </citation>
    <scope>NUCLEOTIDE SEQUENCE</scope>
</reference>
<reference evidence="2" key="1">
    <citation type="submission" date="2014-11" db="EMBL/GenBank/DDBJ databases">
        <authorList>
            <person name="Amaro Gonzalez C."/>
        </authorList>
    </citation>
    <scope>NUCLEOTIDE SEQUENCE</scope>
</reference>
<keyword evidence="1" id="KW-1133">Transmembrane helix</keyword>
<feature type="transmembrane region" description="Helical" evidence="1">
    <location>
        <begin position="20"/>
        <end position="40"/>
    </location>
</feature>
<keyword evidence="1" id="KW-0472">Membrane</keyword>
<protein>
    <submittedName>
        <fullName evidence="2">Uncharacterized protein</fullName>
    </submittedName>
</protein>
<evidence type="ECO:0000313" key="2">
    <source>
        <dbReference type="EMBL" id="JAH97150.1"/>
    </source>
</evidence>
<keyword evidence="1" id="KW-0812">Transmembrane</keyword>
<dbReference type="EMBL" id="GBXM01011427">
    <property type="protein sequence ID" value="JAH97150.1"/>
    <property type="molecule type" value="Transcribed_RNA"/>
</dbReference>
<name>A0A0E9X5I8_ANGAN</name>
<accession>A0A0E9X5I8</accession>
<sequence length="97" mass="11458">MIQSQGIEKGNTCRTSLTRILMNTVINSYFIHFFIFFNFLKKKKKSQDIFSQSNTSVSIGVHGYKIKVHQAILFHLHLPHLSLLARLSFYWREKEKK</sequence>
<dbReference type="AlphaFoldDB" id="A0A0E9X5I8"/>
<evidence type="ECO:0000256" key="1">
    <source>
        <dbReference type="SAM" id="Phobius"/>
    </source>
</evidence>
<organism evidence="2">
    <name type="scientific">Anguilla anguilla</name>
    <name type="common">European freshwater eel</name>
    <name type="synonym">Muraena anguilla</name>
    <dbReference type="NCBI Taxonomy" id="7936"/>
    <lineage>
        <taxon>Eukaryota</taxon>
        <taxon>Metazoa</taxon>
        <taxon>Chordata</taxon>
        <taxon>Craniata</taxon>
        <taxon>Vertebrata</taxon>
        <taxon>Euteleostomi</taxon>
        <taxon>Actinopterygii</taxon>
        <taxon>Neopterygii</taxon>
        <taxon>Teleostei</taxon>
        <taxon>Anguilliformes</taxon>
        <taxon>Anguillidae</taxon>
        <taxon>Anguilla</taxon>
    </lineage>
</organism>
<proteinExistence type="predicted"/>